<reference evidence="6" key="1">
    <citation type="journal article" date="2021" name="PeerJ">
        <title>Extensive microbial diversity within the chicken gut microbiome revealed by metagenomics and culture.</title>
        <authorList>
            <person name="Gilroy R."/>
            <person name="Ravi A."/>
            <person name="Getino M."/>
            <person name="Pursley I."/>
            <person name="Horton D.L."/>
            <person name="Alikhan N.F."/>
            <person name="Baker D."/>
            <person name="Gharbi K."/>
            <person name="Hall N."/>
            <person name="Watson M."/>
            <person name="Adriaenssens E.M."/>
            <person name="Foster-Nyarko E."/>
            <person name="Jarju S."/>
            <person name="Secka A."/>
            <person name="Antonio M."/>
            <person name="Oren A."/>
            <person name="Chaudhuri R.R."/>
            <person name="La Ragione R."/>
            <person name="Hildebrand F."/>
            <person name="Pallen M.J."/>
        </authorList>
    </citation>
    <scope>NUCLEOTIDE SEQUENCE</scope>
    <source>
        <strain evidence="6">CHK189-11263</strain>
    </source>
</reference>
<accession>A0A9D2S6N1</accession>
<dbReference type="EMBL" id="DWYC01000088">
    <property type="protein sequence ID" value="HJB57916.1"/>
    <property type="molecule type" value="Genomic_DNA"/>
</dbReference>
<evidence type="ECO:0000313" key="7">
    <source>
        <dbReference type="Proteomes" id="UP000824208"/>
    </source>
</evidence>
<keyword evidence="1" id="KW-0805">Transcription regulation</keyword>
<dbReference type="Pfam" id="PF00356">
    <property type="entry name" value="LacI"/>
    <property type="match status" value="1"/>
</dbReference>
<dbReference type="InterPro" id="IPR000843">
    <property type="entry name" value="HTH_LacI"/>
</dbReference>
<evidence type="ECO:0000256" key="3">
    <source>
        <dbReference type="ARBA" id="ARBA00023163"/>
    </source>
</evidence>
<dbReference type="CDD" id="cd06278">
    <property type="entry name" value="PBP1_LacI-like"/>
    <property type="match status" value="1"/>
</dbReference>
<proteinExistence type="predicted"/>
<sequence length="351" mass="38907">MAERGHRNSGVTATDVARRAGVSQSTVSRVLNPNGKVKVQEEARQRVLQAARELGYRPNAIAQTMISGRSKIVGVVVSDYFNVFYYQMLQLLTNRLMAAGLQAMVFSSPPRSDINELLQRFYRYQVDGVIVTSSALSHHVTEQGIQRGVPVVLINGYLPDMGVNAVQSDQFGSGILMADYLVGVGHRRFAYVSSENSPHRNYMPRQEGFLEGLRRHGVDTCRVIPGGYSYQSGLEVGESLAREADMPDAIFCSGDWNAMGVLDALRRHSRREIGREVSVTGYDTPILTGLEAYSITGLTQDMDGLCSDAVELLETLMEDPERPPQLLTRPMHLTIRSSSRPLPREMEQKKG</sequence>
<dbReference type="Gene3D" id="1.10.260.40">
    <property type="entry name" value="lambda repressor-like DNA-binding domains"/>
    <property type="match status" value="1"/>
</dbReference>
<dbReference type="InterPro" id="IPR046335">
    <property type="entry name" value="LacI/GalR-like_sensor"/>
</dbReference>
<dbReference type="Pfam" id="PF13377">
    <property type="entry name" value="Peripla_BP_3"/>
    <property type="match status" value="1"/>
</dbReference>
<reference evidence="6" key="2">
    <citation type="submission" date="2021-04" db="EMBL/GenBank/DDBJ databases">
        <authorList>
            <person name="Gilroy R."/>
        </authorList>
    </citation>
    <scope>NUCLEOTIDE SEQUENCE</scope>
    <source>
        <strain evidence="6">CHK189-11263</strain>
    </source>
</reference>
<dbReference type="InterPro" id="IPR028082">
    <property type="entry name" value="Peripla_BP_I"/>
</dbReference>
<keyword evidence="3" id="KW-0804">Transcription</keyword>
<dbReference type="CDD" id="cd01392">
    <property type="entry name" value="HTH_LacI"/>
    <property type="match status" value="1"/>
</dbReference>
<comment type="caution">
    <text evidence="6">The sequence shown here is derived from an EMBL/GenBank/DDBJ whole genome shotgun (WGS) entry which is preliminary data.</text>
</comment>
<name>A0A9D2S6N1_9FIRM</name>
<evidence type="ECO:0000259" key="5">
    <source>
        <dbReference type="PROSITE" id="PS50932"/>
    </source>
</evidence>
<protein>
    <submittedName>
        <fullName evidence="6">LacI family transcriptional regulator</fullName>
    </submittedName>
</protein>
<feature type="domain" description="HTH lacI-type" evidence="5">
    <location>
        <begin position="11"/>
        <end position="67"/>
    </location>
</feature>
<evidence type="ECO:0000256" key="4">
    <source>
        <dbReference type="SAM" id="MobiDB-lite"/>
    </source>
</evidence>
<evidence type="ECO:0000256" key="2">
    <source>
        <dbReference type="ARBA" id="ARBA00023125"/>
    </source>
</evidence>
<dbReference type="Proteomes" id="UP000824208">
    <property type="component" value="Unassembled WGS sequence"/>
</dbReference>
<dbReference type="PRINTS" id="PR00036">
    <property type="entry name" value="HTHLACI"/>
</dbReference>
<dbReference type="SUPFAM" id="SSF47413">
    <property type="entry name" value="lambda repressor-like DNA-binding domains"/>
    <property type="match status" value="1"/>
</dbReference>
<dbReference type="SUPFAM" id="SSF53822">
    <property type="entry name" value="Periplasmic binding protein-like I"/>
    <property type="match status" value="1"/>
</dbReference>
<dbReference type="PROSITE" id="PS50932">
    <property type="entry name" value="HTH_LACI_2"/>
    <property type="match status" value="1"/>
</dbReference>
<organism evidence="6 7">
    <name type="scientific">Candidatus Flavonifractor intestinipullorum</name>
    <dbReference type="NCBI Taxonomy" id="2838587"/>
    <lineage>
        <taxon>Bacteria</taxon>
        <taxon>Bacillati</taxon>
        <taxon>Bacillota</taxon>
        <taxon>Clostridia</taxon>
        <taxon>Eubacteriales</taxon>
        <taxon>Oscillospiraceae</taxon>
        <taxon>Flavonifractor</taxon>
    </lineage>
</organism>
<evidence type="ECO:0000256" key="1">
    <source>
        <dbReference type="ARBA" id="ARBA00023015"/>
    </source>
</evidence>
<dbReference type="PANTHER" id="PTHR30146">
    <property type="entry name" value="LACI-RELATED TRANSCRIPTIONAL REPRESSOR"/>
    <property type="match status" value="1"/>
</dbReference>
<dbReference type="Gene3D" id="3.40.50.2300">
    <property type="match status" value="2"/>
</dbReference>
<evidence type="ECO:0000313" key="6">
    <source>
        <dbReference type="EMBL" id="HJB57916.1"/>
    </source>
</evidence>
<dbReference type="PANTHER" id="PTHR30146:SF109">
    <property type="entry name" value="HTH-TYPE TRANSCRIPTIONAL REGULATOR GALS"/>
    <property type="match status" value="1"/>
</dbReference>
<dbReference type="GO" id="GO:0003700">
    <property type="term" value="F:DNA-binding transcription factor activity"/>
    <property type="evidence" value="ECO:0007669"/>
    <property type="project" value="TreeGrafter"/>
</dbReference>
<dbReference type="AlphaFoldDB" id="A0A9D2S6N1"/>
<gene>
    <name evidence="6" type="ORF">H9714_10230</name>
</gene>
<feature type="region of interest" description="Disordered" evidence="4">
    <location>
        <begin position="1"/>
        <end position="20"/>
    </location>
</feature>
<dbReference type="GO" id="GO:0000976">
    <property type="term" value="F:transcription cis-regulatory region binding"/>
    <property type="evidence" value="ECO:0007669"/>
    <property type="project" value="TreeGrafter"/>
</dbReference>
<keyword evidence="2" id="KW-0238">DNA-binding</keyword>
<dbReference type="InterPro" id="IPR010982">
    <property type="entry name" value="Lambda_DNA-bd_dom_sf"/>
</dbReference>
<dbReference type="SMART" id="SM00354">
    <property type="entry name" value="HTH_LACI"/>
    <property type="match status" value="1"/>
</dbReference>